<dbReference type="GO" id="GO:0016491">
    <property type="term" value="F:oxidoreductase activity"/>
    <property type="evidence" value="ECO:0007669"/>
    <property type="project" value="UniProtKB-KW"/>
</dbReference>
<dbReference type="InterPro" id="IPR011706">
    <property type="entry name" value="Cu-oxidase_C"/>
</dbReference>
<dbReference type="OMA" id="CHIQVHT"/>
<evidence type="ECO:0000256" key="3">
    <source>
        <dbReference type="ARBA" id="ARBA00022729"/>
    </source>
</evidence>
<dbReference type="GO" id="GO:0005507">
    <property type="term" value="F:copper ion binding"/>
    <property type="evidence" value="ECO:0007669"/>
    <property type="project" value="InterPro"/>
</dbReference>
<sequence length="605" mass="66690">MQMLLLLLLARLLAAWSLPTYDPPQRVREFNLVVTWAKHAPDGFSRNMFLVNGQSPGPTIEVDQNDGVIVRVKNKSPYNTTVHFHGIEMLGTPWSDGVPGLSQRSIPPGGHFVHEFTASQYGSFWYHSHFHGQIEDGLYGPLIIHPSPENSKPFHLISSDPAAIAAMVKAERNVKPIAIADLNHFTSDEKWNIALASGVEDSCYDSILFNGKGRVRCLPAAEVAANLSDDQKAYLALGNATSMTDKSCLPAKALAALGDPTKANLSAIPAGAFTGCKETNGTVEVLRTQHSKTNTQNWLALTIIGSLNFITAMVSIDEHDMFVYAMDGSYIKPQKVQALILTNGDRYNILIKVKKAGKFNIRANAVSAPQVLTGNAVLEVEGREKCSEKQSQPYISITGVPLSKNVTVFNQDMAAPFPPEPIARKADALYKLNMRLDGASYLWALNSTRLMPAALDADKTPVLFTRPEAIHDNTTISTRNGTWIDLVFFASTFPMPPHPIHKHNNKMFQIGGGDGEFTWSSVEEAIKERPELFNLVNPPRRDSFTSRPATKSKSWIAVRYQVVNPGAWLLHCHISNHVLGGMSVIIQDGVDKWPTVPEGYLDWRF</sequence>
<dbReference type="InterPro" id="IPR011707">
    <property type="entry name" value="Cu-oxidase-like_N"/>
</dbReference>
<dbReference type="FunFam" id="2.60.40.420:FF:000036">
    <property type="entry name" value="L-ascorbate oxidase"/>
    <property type="match status" value="1"/>
</dbReference>
<dbReference type="InterPro" id="IPR001117">
    <property type="entry name" value="Cu-oxidase_2nd"/>
</dbReference>
<dbReference type="InterPro" id="IPR008972">
    <property type="entry name" value="Cupredoxin"/>
</dbReference>
<keyword evidence="13" id="KW-1185">Reference proteome</keyword>
<feature type="domain" description="Plastocyanin-like" evidence="9">
    <location>
        <begin position="176"/>
        <end position="378"/>
    </location>
</feature>
<dbReference type="AlphaFoldDB" id="G9NQ59"/>
<accession>G9NQ59</accession>
<evidence type="ECO:0000256" key="8">
    <source>
        <dbReference type="SAM" id="SignalP"/>
    </source>
</evidence>
<dbReference type="PANTHER" id="PTHR11709">
    <property type="entry name" value="MULTI-COPPER OXIDASE"/>
    <property type="match status" value="1"/>
</dbReference>
<dbReference type="CDD" id="cd13850">
    <property type="entry name" value="CuRO_1_Abr2_like"/>
    <property type="match status" value="1"/>
</dbReference>
<dbReference type="EMBL" id="ABDG02000021">
    <property type="protein sequence ID" value="EHK47208.1"/>
    <property type="molecule type" value="Genomic_DNA"/>
</dbReference>
<evidence type="ECO:0000256" key="6">
    <source>
        <dbReference type="ARBA" id="ARBA00023008"/>
    </source>
</evidence>
<dbReference type="Pfam" id="PF07732">
    <property type="entry name" value="Cu-oxidase_3"/>
    <property type="match status" value="1"/>
</dbReference>
<dbReference type="InterPro" id="IPR002355">
    <property type="entry name" value="Cu_oxidase_Cu_BS"/>
</dbReference>
<dbReference type="Pfam" id="PF00394">
    <property type="entry name" value="Cu-oxidase"/>
    <property type="match status" value="1"/>
</dbReference>
<name>G9NQ59_HYPAI</name>
<evidence type="ECO:0000256" key="4">
    <source>
        <dbReference type="ARBA" id="ARBA00022737"/>
    </source>
</evidence>
<dbReference type="PROSITE" id="PS00079">
    <property type="entry name" value="MULTICOPPER_OXIDASE1"/>
    <property type="match status" value="2"/>
</dbReference>
<evidence type="ECO:0000259" key="10">
    <source>
        <dbReference type="Pfam" id="PF07731"/>
    </source>
</evidence>
<proteinExistence type="inferred from homology"/>
<evidence type="ECO:0000313" key="12">
    <source>
        <dbReference type="EMBL" id="EHK47208.1"/>
    </source>
</evidence>
<dbReference type="PROSITE" id="PS00080">
    <property type="entry name" value="MULTICOPPER_OXIDASE2"/>
    <property type="match status" value="1"/>
</dbReference>
<keyword evidence="3 8" id="KW-0732">Signal</keyword>
<dbReference type="InterPro" id="IPR045087">
    <property type="entry name" value="Cu-oxidase_fam"/>
</dbReference>
<reference evidence="12 13" key="1">
    <citation type="journal article" date="2011" name="Genome Biol.">
        <title>Comparative genome sequence analysis underscores mycoparasitism as the ancestral life style of Trichoderma.</title>
        <authorList>
            <person name="Kubicek C.P."/>
            <person name="Herrera-Estrella A."/>
            <person name="Seidl-Seiboth V."/>
            <person name="Martinez D.A."/>
            <person name="Druzhinina I.S."/>
            <person name="Thon M."/>
            <person name="Zeilinger S."/>
            <person name="Casas-Flores S."/>
            <person name="Horwitz B.A."/>
            <person name="Mukherjee P.K."/>
            <person name="Mukherjee M."/>
            <person name="Kredics L."/>
            <person name="Alcaraz L.D."/>
            <person name="Aerts A."/>
            <person name="Antal Z."/>
            <person name="Atanasova L."/>
            <person name="Cervantes-Badillo M.G."/>
            <person name="Challacombe J."/>
            <person name="Chertkov O."/>
            <person name="McCluskey K."/>
            <person name="Coulpier F."/>
            <person name="Deshpande N."/>
            <person name="von Doehren H."/>
            <person name="Ebbole D.J."/>
            <person name="Esquivel-Naranjo E.U."/>
            <person name="Fekete E."/>
            <person name="Flipphi M."/>
            <person name="Glaser F."/>
            <person name="Gomez-Rodriguez E.Y."/>
            <person name="Gruber S."/>
            <person name="Han C."/>
            <person name="Henrissat B."/>
            <person name="Hermosa R."/>
            <person name="Hernandez-Onate M."/>
            <person name="Karaffa L."/>
            <person name="Kosti I."/>
            <person name="Le Crom S."/>
            <person name="Lindquist E."/>
            <person name="Lucas S."/>
            <person name="Luebeck M."/>
            <person name="Luebeck P.S."/>
            <person name="Margeot A."/>
            <person name="Metz B."/>
            <person name="Misra M."/>
            <person name="Nevalainen H."/>
            <person name="Omann M."/>
            <person name="Packer N."/>
            <person name="Perrone G."/>
            <person name="Uresti-Rivera E.E."/>
            <person name="Salamov A."/>
            <person name="Schmoll M."/>
            <person name="Seiboth B."/>
            <person name="Shapiro H."/>
            <person name="Sukno S."/>
            <person name="Tamayo-Ramos J.A."/>
            <person name="Tisch D."/>
            <person name="Wiest A."/>
            <person name="Wilkinson H.H."/>
            <person name="Zhang M."/>
            <person name="Coutinho P.M."/>
            <person name="Kenerley C.M."/>
            <person name="Monte E."/>
            <person name="Baker S.E."/>
            <person name="Grigoriev I.V."/>
        </authorList>
    </citation>
    <scope>NUCLEOTIDE SEQUENCE [LARGE SCALE GENOMIC DNA]</scope>
    <source>
        <strain evidence="13">ATCC 20476 / IMI 206040</strain>
    </source>
</reference>
<keyword evidence="7" id="KW-0325">Glycoprotein</keyword>
<evidence type="ECO:0000256" key="1">
    <source>
        <dbReference type="ARBA" id="ARBA00010609"/>
    </source>
</evidence>
<dbReference type="STRING" id="452589.G9NQ59"/>
<dbReference type="OrthoDB" id="2121828at2759"/>
<dbReference type="CDD" id="cd13876">
    <property type="entry name" value="CuRO_2_Abr2_like"/>
    <property type="match status" value="1"/>
</dbReference>
<gene>
    <name evidence="12" type="ORF">TRIATDRAFT_81453</name>
</gene>
<dbReference type="GeneID" id="25785597"/>
<dbReference type="HOGENOM" id="CLU_006504_5_0_1"/>
<feature type="chain" id="PRO_5003524460" description="Multicopper oxidase" evidence="8">
    <location>
        <begin position="18"/>
        <end position="605"/>
    </location>
</feature>
<keyword evidence="4" id="KW-0677">Repeat</keyword>
<dbReference type="eggNOG" id="KOG1263">
    <property type="taxonomic scope" value="Eukaryota"/>
</dbReference>
<dbReference type="PANTHER" id="PTHR11709:SF488">
    <property type="entry name" value="LACCASE-RELATED"/>
    <property type="match status" value="1"/>
</dbReference>
<keyword evidence="6" id="KW-0186">Copper</keyword>
<evidence type="ECO:0000259" key="9">
    <source>
        <dbReference type="Pfam" id="PF00394"/>
    </source>
</evidence>
<keyword evidence="2" id="KW-0479">Metal-binding</keyword>
<dbReference type="Gene3D" id="2.60.40.420">
    <property type="entry name" value="Cupredoxins - blue copper proteins"/>
    <property type="match status" value="3"/>
</dbReference>
<feature type="domain" description="Plastocyanin-like" evidence="10">
    <location>
        <begin position="466"/>
        <end position="586"/>
    </location>
</feature>
<dbReference type="CDD" id="cd13898">
    <property type="entry name" value="CuRO_3_Abr2_like"/>
    <property type="match status" value="1"/>
</dbReference>
<feature type="signal peptide" evidence="8">
    <location>
        <begin position="1"/>
        <end position="17"/>
    </location>
</feature>
<protein>
    <recommendedName>
        <fullName evidence="14">Multicopper oxidase</fullName>
    </recommendedName>
</protein>
<keyword evidence="5" id="KW-0560">Oxidoreductase</keyword>
<evidence type="ECO:0000256" key="7">
    <source>
        <dbReference type="ARBA" id="ARBA00023180"/>
    </source>
</evidence>
<dbReference type="KEGG" id="tatv:25785597"/>
<dbReference type="SUPFAM" id="SSF49503">
    <property type="entry name" value="Cupredoxins"/>
    <property type="match status" value="3"/>
</dbReference>
<evidence type="ECO:0000256" key="2">
    <source>
        <dbReference type="ARBA" id="ARBA00022723"/>
    </source>
</evidence>
<dbReference type="SMR" id="G9NQ59"/>
<organism evidence="12 13">
    <name type="scientific">Hypocrea atroviridis (strain ATCC 20476 / IMI 206040)</name>
    <name type="common">Trichoderma atroviride</name>
    <dbReference type="NCBI Taxonomy" id="452589"/>
    <lineage>
        <taxon>Eukaryota</taxon>
        <taxon>Fungi</taxon>
        <taxon>Dikarya</taxon>
        <taxon>Ascomycota</taxon>
        <taxon>Pezizomycotina</taxon>
        <taxon>Sordariomycetes</taxon>
        <taxon>Hypocreomycetidae</taxon>
        <taxon>Hypocreales</taxon>
        <taxon>Hypocreaceae</taxon>
        <taxon>Trichoderma</taxon>
    </lineage>
</organism>
<comment type="similarity">
    <text evidence="1">Belongs to the multicopper oxidase family.</text>
</comment>
<dbReference type="Proteomes" id="UP000005426">
    <property type="component" value="Unassembled WGS sequence"/>
</dbReference>
<evidence type="ECO:0008006" key="14">
    <source>
        <dbReference type="Google" id="ProtNLM"/>
    </source>
</evidence>
<evidence type="ECO:0000313" key="13">
    <source>
        <dbReference type="Proteomes" id="UP000005426"/>
    </source>
</evidence>
<evidence type="ECO:0000256" key="5">
    <source>
        <dbReference type="ARBA" id="ARBA00023002"/>
    </source>
</evidence>
<dbReference type="Pfam" id="PF07731">
    <property type="entry name" value="Cu-oxidase_2"/>
    <property type="match status" value="1"/>
</dbReference>
<comment type="caution">
    <text evidence="12">The sequence shown here is derived from an EMBL/GenBank/DDBJ whole genome shotgun (WGS) entry which is preliminary data.</text>
</comment>
<evidence type="ECO:0000259" key="11">
    <source>
        <dbReference type="Pfam" id="PF07732"/>
    </source>
</evidence>
<dbReference type="InterPro" id="IPR033138">
    <property type="entry name" value="Cu_oxidase_CS"/>
</dbReference>
<feature type="domain" description="Plastocyanin-like" evidence="11">
    <location>
        <begin position="34"/>
        <end position="147"/>
    </location>
</feature>